<dbReference type="Pfam" id="PF05705">
    <property type="entry name" value="DUF829"/>
    <property type="match status" value="1"/>
</dbReference>
<dbReference type="InterPro" id="IPR008547">
    <property type="entry name" value="DUF829_TMEM53"/>
</dbReference>
<reference evidence="2" key="1">
    <citation type="submission" date="2024-06" db="EMBL/GenBank/DDBJ databases">
        <title>Draft Genome Sequences of Epichloe bromicola Strains Isolated from Elymus ciliaris.</title>
        <authorList>
            <consortium name="Epichloe bromicola genome sequencing consortium"/>
            <person name="Miura A."/>
            <person name="Imano S."/>
            <person name="Ashida A."/>
            <person name="Sato I."/>
            <person name="Chiba S."/>
            <person name="Tanaka A."/>
            <person name="Camagna M."/>
            <person name="Takemoto D."/>
        </authorList>
    </citation>
    <scope>NUCLEOTIDE SEQUENCE [LARGE SCALE GENOMIC DNA]</scope>
    <source>
        <strain evidence="2">DP</strain>
    </source>
</reference>
<comment type="caution">
    <text evidence="1">The sequence shown here is derived from an EMBL/GenBank/DDBJ whole genome shotgun (WGS) entry which is preliminary data.</text>
</comment>
<sequence>MSNTGAVNYATTLNAYQETFGHSMPHQLLAMDSTPGSSDLSWGNVTRWSRAMALGAAAWFPWPFAVTPIHLRRVSAPQHPV</sequence>
<gene>
    <name evidence="1" type="primary">g630</name>
    <name evidence="1" type="ORF">EsDP_00000630</name>
</gene>
<accession>A0ABQ0CFY6</accession>
<keyword evidence="2" id="KW-1185">Reference proteome</keyword>
<evidence type="ECO:0000313" key="1">
    <source>
        <dbReference type="EMBL" id="GAB0132187.1"/>
    </source>
</evidence>
<dbReference type="Proteomes" id="UP001562357">
    <property type="component" value="Unassembled WGS sequence"/>
</dbReference>
<dbReference type="EMBL" id="BAAFGZ010000012">
    <property type="protein sequence ID" value="GAB0132187.1"/>
    <property type="molecule type" value="Genomic_DNA"/>
</dbReference>
<protein>
    <submittedName>
        <fullName evidence="1">Uncharacterized protein</fullName>
    </submittedName>
</protein>
<evidence type="ECO:0000313" key="2">
    <source>
        <dbReference type="Proteomes" id="UP001562357"/>
    </source>
</evidence>
<organism evidence="1 2">
    <name type="scientific">Epichloe bromicola</name>
    <dbReference type="NCBI Taxonomy" id="79588"/>
    <lineage>
        <taxon>Eukaryota</taxon>
        <taxon>Fungi</taxon>
        <taxon>Dikarya</taxon>
        <taxon>Ascomycota</taxon>
        <taxon>Pezizomycotina</taxon>
        <taxon>Sordariomycetes</taxon>
        <taxon>Hypocreomycetidae</taxon>
        <taxon>Hypocreales</taxon>
        <taxon>Clavicipitaceae</taxon>
        <taxon>Epichloe</taxon>
    </lineage>
</organism>
<name>A0ABQ0CFY6_9HYPO</name>
<proteinExistence type="predicted"/>